<dbReference type="CDD" id="cd07067">
    <property type="entry name" value="HP_PGM_like"/>
    <property type="match status" value="1"/>
</dbReference>
<keyword evidence="3" id="KW-1185">Reference proteome</keyword>
<dbReference type="InterPro" id="IPR029033">
    <property type="entry name" value="His_PPase_superfam"/>
</dbReference>
<sequence length="513" mass="54114">MSPQMSTPQLSALFASPDPASATSSLFSPASFSASSSKRSSDIAAKLSAETLRKRRKREAATTAVSCASLADAPALVAAAGVAYAPSALPASVAAGLLPAASAVRAAVERALAHHRLPFLPKDAEADPEKAKFSFAEVSSRCSGRLDVKLSASSPSPSLPPFDFSPLSAAPALLSAAAELLGADYVLAYAGLIFSYPGSADQPFHQDGHALFPEGGGEAGALPCYALNVFLPLHALSEAHGPTQFFPGSHQAGPKDLVRTDIEAAEKRLPIAAPILEPGDALAYDYRSVHRGTANKSGERLHLMRHGEGVHNAFIADRRGRGLSHHVKLHEAPEHPHLVDPSLTTLGENEAVSAQAITSSLAPKLLVTSPLRRAVQTARIAFKRVWADPAVPKVAHESAREGYGTGNVYDMRRPAAEVAAEFDNVVDFAQIQPGARDAMFEAGETDAGLVARGADMMQWLAGREEDEIAVVCHSKFLFALMNGVVEAPEGSLLRGWFDTAEVRSVDCYVVKVK</sequence>
<dbReference type="InterPro" id="IPR050275">
    <property type="entry name" value="PGM_Phosphatase"/>
</dbReference>
<reference evidence="2 3" key="1">
    <citation type="journal article" date="2023" name="Commun. Biol.">
        <title>Genome analysis of Parmales, the sister group of diatoms, reveals the evolutionary specialization of diatoms from phago-mixotrophs to photoautotrophs.</title>
        <authorList>
            <person name="Ban H."/>
            <person name="Sato S."/>
            <person name="Yoshikawa S."/>
            <person name="Yamada K."/>
            <person name="Nakamura Y."/>
            <person name="Ichinomiya M."/>
            <person name="Sato N."/>
            <person name="Blanc-Mathieu R."/>
            <person name="Endo H."/>
            <person name="Kuwata A."/>
            <person name="Ogata H."/>
        </authorList>
    </citation>
    <scope>NUCLEOTIDE SEQUENCE [LARGE SCALE GENOMIC DNA]</scope>
</reference>
<feature type="compositionally biased region" description="Polar residues" evidence="1">
    <location>
        <begin position="1"/>
        <end position="10"/>
    </location>
</feature>
<dbReference type="Pfam" id="PF00300">
    <property type="entry name" value="His_Phos_1"/>
    <property type="match status" value="1"/>
</dbReference>
<comment type="caution">
    <text evidence="2">The sequence shown here is derived from an EMBL/GenBank/DDBJ whole genome shotgun (WGS) entry which is preliminary data.</text>
</comment>
<dbReference type="Gene3D" id="3.40.50.1240">
    <property type="entry name" value="Phosphoglycerate mutase-like"/>
    <property type="match status" value="1"/>
</dbReference>
<organism evidence="2 3">
    <name type="scientific">Tetraparma gracilis</name>
    <dbReference type="NCBI Taxonomy" id="2962635"/>
    <lineage>
        <taxon>Eukaryota</taxon>
        <taxon>Sar</taxon>
        <taxon>Stramenopiles</taxon>
        <taxon>Ochrophyta</taxon>
        <taxon>Bolidophyceae</taxon>
        <taxon>Parmales</taxon>
        <taxon>Triparmaceae</taxon>
        <taxon>Tetraparma</taxon>
    </lineage>
</organism>
<dbReference type="PANTHER" id="PTHR48100">
    <property type="entry name" value="BROAD-SPECIFICITY PHOSPHATASE YOR283W-RELATED"/>
    <property type="match status" value="1"/>
</dbReference>
<dbReference type="SUPFAM" id="SSF53254">
    <property type="entry name" value="Phosphoglycerate mutase-like"/>
    <property type="match status" value="1"/>
</dbReference>
<proteinExistence type="predicted"/>
<protein>
    <submittedName>
        <fullName evidence="2">Uncharacterized protein</fullName>
    </submittedName>
</protein>
<dbReference type="InterPro" id="IPR013078">
    <property type="entry name" value="His_Pase_superF_clade-1"/>
</dbReference>
<accession>A0ABQ6N503</accession>
<evidence type="ECO:0000256" key="1">
    <source>
        <dbReference type="SAM" id="MobiDB-lite"/>
    </source>
</evidence>
<gene>
    <name evidence="2" type="ORF">TeGR_g2780</name>
</gene>
<feature type="region of interest" description="Disordered" evidence="1">
    <location>
        <begin position="1"/>
        <end position="42"/>
    </location>
</feature>
<dbReference type="SUPFAM" id="SSF51197">
    <property type="entry name" value="Clavaminate synthase-like"/>
    <property type="match status" value="1"/>
</dbReference>
<dbReference type="EMBL" id="BRYB01002135">
    <property type="protein sequence ID" value="GMI40220.1"/>
    <property type="molecule type" value="Genomic_DNA"/>
</dbReference>
<feature type="compositionally biased region" description="Low complexity" evidence="1">
    <location>
        <begin position="20"/>
        <end position="42"/>
    </location>
</feature>
<dbReference type="Proteomes" id="UP001165060">
    <property type="component" value="Unassembled WGS sequence"/>
</dbReference>
<name>A0ABQ6N503_9STRA</name>
<dbReference type="Pfam" id="PF05721">
    <property type="entry name" value="PhyH"/>
    <property type="match status" value="1"/>
</dbReference>
<dbReference type="InterPro" id="IPR008775">
    <property type="entry name" value="Phytyl_CoA_dOase-like"/>
</dbReference>
<dbReference type="SMART" id="SM00855">
    <property type="entry name" value="PGAM"/>
    <property type="match status" value="1"/>
</dbReference>
<dbReference type="PANTHER" id="PTHR48100:SF61">
    <property type="entry name" value="PHOSPHOGLYCERATE MUTASE"/>
    <property type="match status" value="1"/>
</dbReference>
<evidence type="ECO:0000313" key="2">
    <source>
        <dbReference type="EMBL" id="GMI40220.1"/>
    </source>
</evidence>
<evidence type="ECO:0000313" key="3">
    <source>
        <dbReference type="Proteomes" id="UP001165060"/>
    </source>
</evidence>
<dbReference type="Gene3D" id="2.60.120.620">
    <property type="entry name" value="q2cbj1_9rhob like domain"/>
    <property type="match status" value="1"/>
</dbReference>